<sequence>MGRGPWDDVVKERVADCVVTVRRVGRGDPVVLVHGIGVSARYFERLAAELARNSAVYAIELPGFGSSPGPHRPLSVPELGEIVLTVLRNLDVGSVVLIGHSMGCQVATETAAHGPELVHKLVLLGPTVNDRERSIGKQALRLAQDTLRESPAVNLMVFTDYLRSIVPYLRTLPAMVGHKLEEALPCVACPVVLMRGERDPIAPTDWLLRLADANPNATVVEVPDVPHVLMYSRPAETARGLLKGDPHAAA</sequence>
<dbReference type="PANTHER" id="PTHR43798">
    <property type="entry name" value="MONOACYLGLYCEROL LIPASE"/>
    <property type="match status" value="1"/>
</dbReference>
<dbReference type="Proteomes" id="UP001500974">
    <property type="component" value="Unassembled WGS sequence"/>
</dbReference>
<dbReference type="InterPro" id="IPR050266">
    <property type="entry name" value="AB_hydrolase_sf"/>
</dbReference>
<keyword evidence="3" id="KW-1185">Reference proteome</keyword>
<reference evidence="3" key="1">
    <citation type="journal article" date="2019" name="Int. J. Syst. Evol. Microbiol.">
        <title>The Global Catalogue of Microorganisms (GCM) 10K type strain sequencing project: providing services to taxonomists for standard genome sequencing and annotation.</title>
        <authorList>
            <consortium name="The Broad Institute Genomics Platform"/>
            <consortium name="The Broad Institute Genome Sequencing Center for Infectious Disease"/>
            <person name="Wu L."/>
            <person name="Ma J."/>
        </authorList>
    </citation>
    <scope>NUCLEOTIDE SEQUENCE [LARGE SCALE GENOMIC DNA]</scope>
    <source>
        <strain evidence="3">JCM 14917</strain>
    </source>
</reference>
<proteinExistence type="predicted"/>
<evidence type="ECO:0000259" key="1">
    <source>
        <dbReference type="Pfam" id="PF12697"/>
    </source>
</evidence>
<gene>
    <name evidence="2" type="ORF">GCM10009784_03190</name>
</gene>
<feature type="domain" description="AB hydrolase-1" evidence="1">
    <location>
        <begin position="30"/>
        <end position="239"/>
    </location>
</feature>
<dbReference type="EMBL" id="BAAAON010000001">
    <property type="protein sequence ID" value="GAA2172501.1"/>
    <property type="molecule type" value="Genomic_DNA"/>
</dbReference>
<evidence type="ECO:0000313" key="2">
    <source>
        <dbReference type="EMBL" id="GAA2172501.1"/>
    </source>
</evidence>
<dbReference type="Pfam" id="PF12697">
    <property type="entry name" value="Abhydrolase_6"/>
    <property type="match status" value="1"/>
</dbReference>
<dbReference type="RefSeq" id="WP_277359272.1">
    <property type="nucleotide sequence ID" value="NZ_BAAAON010000001.1"/>
</dbReference>
<dbReference type="Gene3D" id="3.40.50.1820">
    <property type="entry name" value="alpha/beta hydrolase"/>
    <property type="match status" value="1"/>
</dbReference>
<dbReference type="GO" id="GO:0016787">
    <property type="term" value="F:hydrolase activity"/>
    <property type="evidence" value="ECO:0007669"/>
    <property type="project" value="UniProtKB-KW"/>
</dbReference>
<protein>
    <submittedName>
        <fullName evidence="2">Alpha/beta hydrolase</fullName>
    </submittedName>
</protein>
<comment type="caution">
    <text evidence="2">The sequence shown here is derived from an EMBL/GenBank/DDBJ whole genome shotgun (WGS) entry which is preliminary data.</text>
</comment>
<dbReference type="PRINTS" id="PR00111">
    <property type="entry name" value="ABHYDROLASE"/>
</dbReference>
<dbReference type="SUPFAM" id="SSF53474">
    <property type="entry name" value="alpha/beta-Hydrolases"/>
    <property type="match status" value="1"/>
</dbReference>
<accession>A0ABP5MHV9</accession>
<name>A0ABP5MHV9_9MICC</name>
<dbReference type="InterPro" id="IPR000073">
    <property type="entry name" value="AB_hydrolase_1"/>
</dbReference>
<evidence type="ECO:0000313" key="3">
    <source>
        <dbReference type="Proteomes" id="UP001500974"/>
    </source>
</evidence>
<dbReference type="PANTHER" id="PTHR43798:SF5">
    <property type="entry name" value="MONOACYLGLYCEROL LIPASE ABHD6"/>
    <property type="match status" value="1"/>
</dbReference>
<organism evidence="2 3">
    <name type="scientific">Arthrobacter parietis</name>
    <dbReference type="NCBI Taxonomy" id="271434"/>
    <lineage>
        <taxon>Bacteria</taxon>
        <taxon>Bacillati</taxon>
        <taxon>Actinomycetota</taxon>
        <taxon>Actinomycetes</taxon>
        <taxon>Micrococcales</taxon>
        <taxon>Micrococcaceae</taxon>
        <taxon>Arthrobacter</taxon>
    </lineage>
</organism>
<keyword evidence="2" id="KW-0378">Hydrolase</keyword>
<dbReference type="InterPro" id="IPR029058">
    <property type="entry name" value="AB_hydrolase_fold"/>
</dbReference>